<name>A0Q831_FRATN</name>
<dbReference type="KEGG" id="ftx:AW25_469"/>
<evidence type="ECO:0000313" key="1">
    <source>
        <dbReference type="EMBL" id="ABK90396.1"/>
    </source>
</evidence>
<reference evidence="2" key="1">
    <citation type="journal article" date="2007" name="Genome Biol.">
        <title>Comparison of Francisella tularensis genomes reveals evolutionary events associated with the emergence of human pathogenic strains.</title>
        <authorList>
            <person name="Rohmer L."/>
            <person name="Fong C."/>
            <person name="Abmayr S."/>
            <person name="Wasnick M."/>
            <person name="Larson Freeman T.J."/>
            <person name="Radey M."/>
            <person name="Guina T."/>
            <person name="Svensson K."/>
            <person name="Hayden H.S."/>
            <person name="Jacobs M."/>
            <person name="Gallagher L.A."/>
            <person name="Manoil C."/>
            <person name="Ernst R.K."/>
            <person name="Drees B."/>
            <person name="Buckley D."/>
            <person name="Haugen E."/>
            <person name="Bovee D."/>
            <person name="Zhou Y."/>
            <person name="Chang J."/>
            <person name="Levy R."/>
            <person name="Lim R."/>
            <person name="Gillett W."/>
            <person name="Guenthener D."/>
            <person name="Kang A."/>
            <person name="Shaffer S.A."/>
            <person name="Taylor G."/>
            <person name="Chen J."/>
            <person name="Gallis B."/>
            <person name="D'Argenio D.A."/>
            <person name="Forsman M."/>
            <person name="Olson M.V."/>
            <person name="Goodlett D.R."/>
            <person name="Kaul R."/>
            <person name="Miller S.I."/>
            <person name="Brittnacher M.J."/>
        </authorList>
    </citation>
    <scope>NUCLEOTIDE SEQUENCE [LARGE SCALE GENOMIC DNA]</scope>
    <source>
        <strain evidence="2">U112</strain>
    </source>
</reference>
<keyword evidence="2" id="KW-1185">Reference proteome</keyword>
<sequence length="227" mass="25515">MNSQQQALDKIAQAQQLIVVVTDSWQTKLARLFYFGRKNLSNWIVIKPATAVVIGKNGLAWADSSYLNLAKAPLKQEGDSRSPAGVFSLGKIFGFANKTFTDYIHIKTGIECIDDSNSKYYNRIVNSQQINDKDWHSAENMSEISLYKYGIEVLYNTNPIVPTKGSCIFMHIWKSATIGTEGCTAMAEEDISDIQALLDSNKNPVLVQLPKHIYHQVKDDWQLPDLL</sequence>
<organism evidence="1 2">
    <name type="scientific">Francisella tularensis subsp. novicida (strain ATCC 15482 / CCUG 33449 / U112)</name>
    <dbReference type="NCBI Taxonomy" id="401614"/>
    <lineage>
        <taxon>Bacteria</taxon>
        <taxon>Pseudomonadati</taxon>
        <taxon>Pseudomonadota</taxon>
        <taxon>Gammaproteobacteria</taxon>
        <taxon>Thiotrichales</taxon>
        <taxon>Francisellaceae</taxon>
        <taxon>Francisella</taxon>
    </lineage>
</organism>
<protein>
    <submittedName>
        <fullName evidence="1">Uncharacterized protein</fullName>
    </submittedName>
</protein>
<dbReference type="KEGG" id="ftn:FTN_1531"/>
<dbReference type="RefSeq" id="WP_003040565.1">
    <property type="nucleotide sequence ID" value="NC_008601.1"/>
</dbReference>
<dbReference type="Proteomes" id="UP000000762">
    <property type="component" value="Chromosome"/>
</dbReference>
<dbReference type="PANTHER" id="PTHR38589">
    <property type="entry name" value="BLR0621 PROTEIN"/>
    <property type="match status" value="1"/>
</dbReference>
<dbReference type="PANTHER" id="PTHR38589:SF1">
    <property type="entry name" value="BLR0621 PROTEIN"/>
    <property type="match status" value="1"/>
</dbReference>
<gene>
    <name evidence="1" type="ordered locus">FTN_1531</name>
</gene>
<dbReference type="AlphaFoldDB" id="A0Q831"/>
<evidence type="ECO:0000313" key="2">
    <source>
        <dbReference type="Proteomes" id="UP000000762"/>
    </source>
</evidence>
<accession>A0Q831</accession>
<proteinExistence type="predicted"/>
<dbReference type="EMBL" id="CP000439">
    <property type="protein sequence ID" value="ABK90396.1"/>
    <property type="molecule type" value="Genomic_DNA"/>
</dbReference>